<reference evidence="2 3" key="1">
    <citation type="submission" date="2024-01" db="EMBL/GenBank/DDBJ databases">
        <title>The genomes of 5 underutilized Papilionoideae crops provide insights into root nodulation and disease resistanc.</title>
        <authorList>
            <person name="Yuan L."/>
        </authorList>
    </citation>
    <scope>NUCLEOTIDE SEQUENCE [LARGE SCALE GENOMIC DNA]</scope>
    <source>
        <strain evidence="2">ZHUSHIDOU_FW_LH</strain>
        <tissue evidence="2">Leaf</tissue>
    </source>
</reference>
<dbReference type="AlphaFoldDB" id="A0AAN9EN54"/>
<feature type="coiled-coil region" evidence="1">
    <location>
        <begin position="28"/>
        <end position="90"/>
    </location>
</feature>
<keyword evidence="3" id="KW-1185">Reference proteome</keyword>
<keyword evidence="1" id="KW-0175">Coiled coil</keyword>
<evidence type="ECO:0000313" key="3">
    <source>
        <dbReference type="Proteomes" id="UP001372338"/>
    </source>
</evidence>
<sequence length="97" mass="11466">MGTKPSKCRRNLAKYYTLLLVRCEAMKAENEATTAQDIQKESEELKELRKRYKKLKEEHASFHDLADRIIEEKDNEISRLLNDNKNLRQSLQSRSQV</sequence>
<evidence type="ECO:0000313" key="2">
    <source>
        <dbReference type="EMBL" id="KAK7260179.1"/>
    </source>
</evidence>
<proteinExistence type="predicted"/>
<dbReference type="Proteomes" id="UP001372338">
    <property type="component" value="Unassembled WGS sequence"/>
</dbReference>
<gene>
    <name evidence="2" type="ORF">RIF29_26002</name>
</gene>
<accession>A0AAN9EN54</accession>
<protein>
    <submittedName>
        <fullName evidence="2">Uncharacterized protein</fullName>
    </submittedName>
</protein>
<dbReference type="EMBL" id="JAYWIO010000005">
    <property type="protein sequence ID" value="KAK7260179.1"/>
    <property type="molecule type" value="Genomic_DNA"/>
</dbReference>
<name>A0AAN9EN54_CROPI</name>
<organism evidence="2 3">
    <name type="scientific">Crotalaria pallida</name>
    <name type="common">Smooth rattlebox</name>
    <name type="synonym">Crotalaria striata</name>
    <dbReference type="NCBI Taxonomy" id="3830"/>
    <lineage>
        <taxon>Eukaryota</taxon>
        <taxon>Viridiplantae</taxon>
        <taxon>Streptophyta</taxon>
        <taxon>Embryophyta</taxon>
        <taxon>Tracheophyta</taxon>
        <taxon>Spermatophyta</taxon>
        <taxon>Magnoliopsida</taxon>
        <taxon>eudicotyledons</taxon>
        <taxon>Gunneridae</taxon>
        <taxon>Pentapetalae</taxon>
        <taxon>rosids</taxon>
        <taxon>fabids</taxon>
        <taxon>Fabales</taxon>
        <taxon>Fabaceae</taxon>
        <taxon>Papilionoideae</taxon>
        <taxon>50 kb inversion clade</taxon>
        <taxon>genistoids sensu lato</taxon>
        <taxon>core genistoids</taxon>
        <taxon>Crotalarieae</taxon>
        <taxon>Crotalaria</taxon>
    </lineage>
</organism>
<evidence type="ECO:0000256" key="1">
    <source>
        <dbReference type="SAM" id="Coils"/>
    </source>
</evidence>
<comment type="caution">
    <text evidence="2">The sequence shown here is derived from an EMBL/GenBank/DDBJ whole genome shotgun (WGS) entry which is preliminary data.</text>
</comment>